<evidence type="ECO:0000313" key="2">
    <source>
        <dbReference type="EMBL" id="JAD55183.1"/>
    </source>
</evidence>
<evidence type="ECO:0000256" key="1">
    <source>
        <dbReference type="SAM" id="MobiDB-lite"/>
    </source>
</evidence>
<sequence length="68" mass="7536">MPVFGAPSLPTEANEGAGTTYHRPNCRPTTWMESRPNDKGWSKDPGSIRSHSHAHLPYYGSRFSSVGY</sequence>
<accession>A0A0A9AZ88</accession>
<name>A0A0A9AZ88_ARUDO</name>
<reference evidence="2" key="2">
    <citation type="journal article" date="2015" name="Data Brief">
        <title>Shoot transcriptome of the giant reed, Arundo donax.</title>
        <authorList>
            <person name="Barrero R.A."/>
            <person name="Guerrero F.D."/>
            <person name="Moolhuijzen P."/>
            <person name="Goolsby J.A."/>
            <person name="Tidwell J."/>
            <person name="Bellgard S.E."/>
            <person name="Bellgard M.I."/>
        </authorList>
    </citation>
    <scope>NUCLEOTIDE SEQUENCE</scope>
    <source>
        <tissue evidence="2">Shoot tissue taken approximately 20 cm above the soil surface</tissue>
    </source>
</reference>
<organism evidence="2">
    <name type="scientific">Arundo donax</name>
    <name type="common">Giant reed</name>
    <name type="synonym">Donax arundinaceus</name>
    <dbReference type="NCBI Taxonomy" id="35708"/>
    <lineage>
        <taxon>Eukaryota</taxon>
        <taxon>Viridiplantae</taxon>
        <taxon>Streptophyta</taxon>
        <taxon>Embryophyta</taxon>
        <taxon>Tracheophyta</taxon>
        <taxon>Spermatophyta</taxon>
        <taxon>Magnoliopsida</taxon>
        <taxon>Liliopsida</taxon>
        <taxon>Poales</taxon>
        <taxon>Poaceae</taxon>
        <taxon>PACMAD clade</taxon>
        <taxon>Arundinoideae</taxon>
        <taxon>Arundineae</taxon>
        <taxon>Arundo</taxon>
    </lineage>
</organism>
<proteinExistence type="predicted"/>
<protein>
    <submittedName>
        <fullName evidence="2">Uncharacterized protein</fullName>
    </submittedName>
</protein>
<dbReference type="EMBL" id="GBRH01242712">
    <property type="protein sequence ID" value="JAD55183.1"/>
    <property type="molecule type" value="Transcribed_RNA"/>
</dbReference>
<reference evidence="2" key="1">
    <citation type="submission" date="2014-09" db="EMBL/GenBank/DDBJ databases">
        <authorList>
            <person name="Magalhaes I.L.F."/>
            <person name="Oliveira U."/>
            <person name="Santos F.R."/>
            <person name="Vidigal T.H.D.A."/>
            <person name="Brescovit A.D."/>
            <person name="Santos A.J."/>
        </authorList>
    </citation>
    <scope>NUCLEOTIDE SEQUENCE</scope>
    <source>
        <tissue evidence="2">Shoot tissue taken approximately 20 cm above the soil surface</tissue>
    </source>
</reference>
<feature type="region of interest" description="Disordered" evidence="1">
    <location>
        <begin position="1"/>
        <end position="68"/>
    </location>
</feature>
<dbReference type="AlphaFoldDB" id="A0A0A9AZ88"/>